<evidence type="ECO:0000313" key="1">
    <source>
        <dbReference type="EMBL" id="QND42333.1"/>
    </source>
</evidence>
<protein>
    <submittedName>
        <fullName evidence="1">Uncharacterized protein</fullName>
    </submittedName>
</protein>
<name>A0A7G6RJA1_RHILV</name>
<proteinExistence type="predicted"/>
<accession>A0A7G6RJA1</accession>
<evidence type="ECO:0000313" key="2">
    <source>
        <dbReference type="Proteomes" id="UP000515518"/>
    </source>
</evidence>
<dbReference type="RefSeq" id="WP_162769093.1">
    <property type="nucleotide sequence ID" value="NZ_CP022665.1"/>
</dbReference>
<sequence length="50" mass="5810">MITREDIEKAFNEKVEFRLCSWRAETALRNPTISEIKAKLLKLADEARSS</sequence>
<dbReference type="EMBL" id="CP050549">
    <property type="protein sequence ID" value="QND42333.1"/>
    <property type="molecule type" value="Genomic_DNA"/>
</dbReference>
<dbReference type="Proteomes" id="UP000515518">
    <property type="component" value="Chromosome"/>
</dbReference>
<reference evidence="2" key="1">
    <citation type="journal article" date="2020" name="Mol. Plant Microbe">
        <title>Rhizobial microsymbionts of the narrowly endemic Oxytropis species growing in Kamchatka are characterized by significant genetic diversity and possess a set of genes that are associated with T3SS and T6SS secretion systems and can affect the development of symbiosis.</title>
        <authorList>
            <person name="Safronova V."/>
            <person name="Guro P."/>
            <person name="Sazanova A."/>
            <person name="Kuznetsova I."/>
            <person name="Belimov A."/>
            <person name="Yakubov V."/>
            <person name="Chirak E."/>
            <person name="Afonin A."/>
            <person name="Gogolev Y."/>
            <person name="Andronov E."/>
            <person name="Tikhonovich I."/>
        </authorList>
    </citation>
    <scope>NUCLEOTIDE SEQUENCE [LARGE SCALE GENOMIC DNA]</scope>
    <source>
        <strain evidence="2">RCAM0610</strain>
    </source>
</reference>
<gene>
    <name evidence="1" type="ORF">HB770_11000</name>
</gene>
<organism evidence="1 2">
    <name type="scientific">Rhizobium leguminosarum bv. viciae</name>
    <dbReference type="NCBI Taxonomy" id="387"/>
    <lineage>
        <taxon>Bacteria</taxon>
        <taxon>Pseudomonadati</taxon>
        <taxon>Pseudomonadota</taxon>
        <taxon>Alphaproteobacteria</taxon>
        <taxon>Hyphomicrobiales</taxon>
        <taxon>Rhizobiaceae</taxon>
        <taxon>Rhizobium/Agrobacterium group</taxon>
        <taxon>Rhizobium</taxon>
    </lineage>
</organism>
<dbReference type="AlphaFoldDB" id="A0A7G6RJA1"/>